<dbReference type="PRINTS" id="PR00368">
    <property type="entry name" value="FADPNR"/>
</dbReference>
<protein>
    <submittedName>
        <fullName evidence="6">Putidaredoxin reductase</fullName>
        <ecNumber evidence="6">1.18.1.-</ecNumber>
    </submittedName>
</protein>
<dbReference type="Gene3D" id="3.50.50.60">
    <property type="entry name" value="FAD/NAD(P)-binding domain"/>
    <property type="match status" value="2"/>
</dbReference>
<evidence type="ECO:0000259" key="5">
    <source>
        <dbReference type="Pfam" id="PF18267"/>
    </source>
</evidence>
<evidence type="ECO:0000259" key="4">
    <source>
        <dbReference type="Pfam" id="PF07992"/>
    </source>
</evidence>
<reference evidence="6 7" key="1">
    <citation type="submission" date="2015-09" db="EMBL/GenBank/DDBJ databases">
        <authorList>
            <consortium name="Pathogen Informatics"/>
        </authorList>
    </citation>
    <scope>NUCLEOTIDE SEQUENCE [LARGE SCALE GENOMIC DNA]</scope>
    <source>
        <strain evidence="6 7">2789STDY5834928</strain>
    </source>
</reference>
<dbReference type="PANTHER" id="PTHR43429">
    <property type="entry name" value="PYRIDINE NUCLEOTIDE-DISULFIDE OXIDOREDUCTASE DOMAIN-CONTAINING"/>
    <property type="match status" value="1"/>
</dbReference>
<dbReference type="Pfam" id="PF18267">
    <property type="entry name" value="Rubredoxin_C"/>
    <property type="match status" value="1"/>
</dbReference>
<evidence type="ECO:0000313" key="7">
    <source>
        <dbReference type="Proteomes" id="UP000095662"/>
    </source>
</evidence>
<feature type="domain" description="FAD/NAD(P)-binding" evidence="4">
    <location>
        <begin position="3"/>
        <end position="294"/>
    </location>
</feature>
<dbReference type="Proteomes" id="UP000095662">
    <property type="component" value="Unassembled WGS sequence"/>
</dbReference>
<dbReference type="Pfam" id="PF07992">
    <property type="entry name" value="Pyr_redox_2"/>
    <property type="match status" value="1"/>
</dbReference>
<evidence type="ECO:0000313" key="6">
    <source>
        <dbReference type="EMBL" id="CUQ86577.1"/>
    </source>
</evidence>
<dbReference type="Gene3D" id="3.30.390.30">
    <property type="match status" value="1"/>
</dbReference>
<name>A0A174ZLA8_9FIRM</name>
<dbReference type="PANTHER" id="PTHR43429:SF3">
    <property type="entry name" value="NITRITE REDUCTASE [NAD(P)H]"/>
    <property type="match status" value="1"/>
</dbReference>
<dbReference type="AlphaFoldDB" id="A0A174ZLA8"/>
<dbReference type="InterPro" id="IPR036188">
    <property type="entry name" value="FAD/NAD-bd_sf"/>
</dbReference>
<dbReference type="PRINTS" id="PR00411">
    <property type="entry name" value="PNDRDTASEI"/>
</dbReference>
<keyword evidence="3" id="KW-0274">FAD</keyword>
<sequence>MKKYVIIGNSAAAIGAVQGIRSVDRDGSITIITDEAYHTYSRPLISYWLEGKVADDKIYYREPDFYEKNNVKVIFSVRAEKIENGCVVLDNGEKVQYDKLLVATGSKPFVPPMKDIDKVENKFTFMTWDSAKAIREKVTAGTKVLIIGAGLIGLKCAEALHHLNADITVVDLADRILPSILDVRAGEIMQKHIEDKGTKFILGTSVEQFSKNSAKLTNGETVDFDILVIAVGVRPNTELVSDAGGKVEKGIITDLHQQTTIDNVYAAGDCTVSHDCSSNTDRILALLPNAFMQGEVAGKNMAGEETLYLNAIPMNAIGFYGLHIITAGSYDGDEDITEDADKEIYKKLVFKDGLLKGFILMGDVARAGIYTSMIKEQIPLTEVDLDLLRDKPQMMMFGKARREEKLAGKKH</sequence>
<dbReference type="STRING" id="39492.ERS852540_01317"/>
<dbReference type="GO" id="GO:0016491">
    <property type="term" value="F:oxidoreductase activity"/>
    <property type="evidence" value="ECO:0007669"/>
    <property type="project" value="UniProtKB-KW"/>
</dbReference>
<keyword evidence="6" id="KW-0560">Oxidoreductase</keyword>
<evidence type="ECO:0000256" key="3">
    <source>
        <dbReference type="ARBA" id="ARBA00022827"/>
    </source>
</evidence>
<dbReference type="InterPro" id="IPR023753">
    <property type="entry name" value="FAD/NAD-binding_dom"/>
</dbReference>
<proteinExistence type="predicted"/>
<evidence type="ECO:0000256" key="1">
    <source>
        <dbReference type="ARBA" id="ARBA00001974"/>
    </source>
</evidence>
<feature type="domain" description="NADH-rubredoxin oxidoreductase C-terminal" evidence="5">
    <location>
        <begin position="313"/>
        <end position="378"/>
    </location>
</feature>
<organism evidence="6 7">
    <name type="scientific">[Eubacterium] siraeum</name>
    <dbReference type="NCBI Taxonomy" id="39492"/>
    <lineage>
        <taxon>Bacteria</taxon>
        <taxon>Bacillati</taxon>
        <taxon>Bacillota</taxon>
        <taxon>Clostridia</taxon>
        <taxon>Eubacteriales</taxon>
        <taxon>Oscillospiraceae</taxon>
        <taxon>Oscillospiraceae incertae sedis</taxon>
    </lineage>
</organism>
<dbReference type="EC" id="1.18.1.-" evidence="6"/>
<gene>
    <name evidence="6" type="primary">camA</name>
    <name evidence="6" type="ORF">ERS852540_01317</name>
</gene>
<dbReference type="InterPro" id="IPR016156">
    <property type="entry name" value="FAD/NAD-linked_Rdtase_dimer_sf"/>
</dbReference>
<dbReference type="OrthoDB" id="9807946at2"/>
<accession>A0A174ZLA8</accession>
<evidence type="ECO:0000256" key="2">
    <source>
        <dbReference type="ARBA" id="ARBA00022630"/>
    </source>
</evidence>
<dbReference type="SUPFAM" id="SSF51905">
    <property type="entry name" value="FAD/NAD(P)-binding domain"/>
    <property type="match status" value="2"/>
</dbReference>
<dbReference type="EMBL" id="CZBY01000009">
    <property type="protein sequence ID" value="CUQ86577.1"/>
    <property type="molecule type" value="Genomic_DNA"/>
</dbReference>
<comment type="cofactor">
    <cofactor evidence="1">
        <name>FAD</name>
        <dbReference type="ChEBI" id="CHEBI:57692"/>
    </cofactor>
</comment>
<dbReference type="InterPro" id="IPR041575">
    <property type="entry name" value="Rubredoxin_C"/>
</dbReference>
<keyword evidence="2" id="KW-0285">Flavoprotein</keyword>
<dbReference type="InterPro" id="IPR050260">
    <property type="entry name" value="FAD-bd_OxRdtase"/>
</dbReference>